<evidence type="ECO:0000256" key="4">
    <source>
        <dbReference type="ARBA" id="ARBA00022691"/>
    </source>
</evidence>
<comment type="caution">
    <text evidence="8">The sequence shown here is derived from an EMBL/GenBank/DDBJ whole genome shotgun (WGS) entry which is preliminary data.</text>
</comment>
<evidence type="ECO:0000256" key="5">
    <source>
        <dbReference type="ARBA" id="ARBA00022747"/>
    </source>
</evidence>
<dbReference type="InterPro" id="IPR029063">
    <property type="entry name" value="SAM-dependent_MTases_sf"/>
</dbReference>
<evidence type="ECO:0000256" key="3">
    <source>
        <dbReference type="ARBA" id="ARBA00022679"/>
    </source>
</evidence>
<keyword evidence="9" id="KW-1185">Reference proteome</keyword>
<dbReference type="Gene3D" id="3.40.50.150">
    <property type="entry name" value="Vaccinia Virus protein VP39"/>
    <property type="match status" value="1"/>
</dbReference>
<proteinExistence type="inferred from homology"/>
<dbReference type="EC" id="2.1.1.37" evidence="1"/>
<evidence type="ECO:0000256" key="6">
    <source>
        <dbReference type="PROSITE-ProRule" id="PRU01016"/>
    </source>
</evidence>
<dbReference type="InterPro" id="IPR050390">
    <property type="entry name" value="C5-Methyltransferase"/>
</dbReference>
<sequence length="342" mass="38017">MMSLMSSYVERINSLMHPQPPHDPLVLDLFAGAGGLGLGFEAAGFQTLGYEKDKAAAATYNANLHGECITATLDADTHFPAAQVVIGGPPCQPFSVGGKQLGFGDPRDGFPAFLAAVKQVQPQVLMFENVRGLMYRNHWYLDMIVQQLRDLGYTVEWKLLNAVNYGVPQNRERLFVIGHRGKFQWPEPELHKVTAGAAIEDMAFLTPPESKFLTASMDGYVARYEAASKCVTPRDLHLDRPSRTLTCRNLAGATGDMMRVRLPDGRRRRLLHQEAARLQSFPDDFQFIGNETERYNQIGNAVPPLLAFHLAQSIRRHLDDPQGLQAKPEAQPLLFAPQPVLI</sequence>
<accession>A0ABQ2RUN5</accession>
<dbReference type="Gene3D" id="3.90.120.10">
    <property type="entry name" value="DNA Methylase, subunit A, domain 2"/>
    <property type="match status" value="1"/>
</dbReference>
<organism evidence="8 9">
    <name type="scientific">Deinococcus seoulensis</name>
    <dbReference type="NCBI Taxonomy" id="1837379"/>
    <lineage>
        <taxon>Bacteria</taxon>
        <taxon>Thermotogati</taxon>
        <taxon>Deinococcota</taxon>
        <taxon>Deinococci</taxon>
        <taxon>Deinococcales</taxon>
        <taxon>Deinococcaceae</taxon>
        <taxon>Deinococcus</taxon>
    </lineage>
</organism>
<dbReference type="GO" id="GO:0008168">
    <property type="term" value="F:methyltransferase activity"/>
    <property type="evidence" value="ECO:0007669"/>
    <property type="project" value="UniProtKB-KW"/>
</dbReference>
<reference evidence="9" key="1">
    <citation type="journal article" date="2019" name="Int. J. Syst. Evol. Microbiol.">
        <title>The Global Catalogue of Microorganisms (GCM) 10K type strain sequencing project: providing services to taxonomists for standard genome sequencing and annotation.</title>
        <authorList>
            <consortium name="The Broad Institute Genomics Platform"/>
            <consortium name="The Broad Institute Genome Sequencing Center for Infectious Disease"/>
            <person name="Wu L."/>
            <person name="Ma J."/>
        </authorList>
    </citation>
    <scope>NUCLEOTIDE SEQUENCE [LARGE SCALE GENOMIC DNA]</scope>
    <source>
        <strain evidence="9">JCM 31404</strain>
    </source>
</reference>
<dbReference type="InterPro" id="IPR001525">
    <property type="entry name" value="C5_MeTfrase"/>
</dbReference>
<keyword evidence="3 6" id="KW-0808">Transferase</keyword>
<evidence type="ECO:0000256" key="2">
    <source>
        <dbReference type="ARBA" id="ARBA00022603"/>
    </source>
</evidence>
<dbReference type="EMBL" id="BMQM01000025">
    <property type="protein sequence ID" value="GGR67049.1"/>
    <property type="molecule type" value="Genomic_DNA"/>
</dbReference>
<evidence type="ECO:0000313" key="9">
    <source>
        <dbReference type="Proteomes" id="UP000634308"/>
    </source>
</evidence>
<evidence type="ECO:0000313" key="8">
    <source>
        <dbReference type="EMBL" id="GGR67049.1"/>
    </source>
</evidence>
<dbReference type="PRINTS" id="PR00105">
    <property type="entry name" value="C5METTRFRASE"/>
</dbReference>
<dbReference type="NCBIfam" id="TIGR00675">
    <property type="entry name" value="dcm"/>
    <property type="match status" value="1"/>
</dbReference>
<dbReference type="PANTHER" id="PTHR10629">
    <property type="entry name" value="CYTOSINE-SPECIFIC METHYLTRANSFERASE"/>
    <property type="match status" value="1"/>
</dbReference>
<evidence type="ECO:0000256" key="1">
    <source>
        <dbReference type="ARBA" id="ARBA00011975"/>
    </source>
</evidence>
<feature type="active site" evidence="6">
    <location>
        <position position="91"/>
    </location>
</feature>
<comment type="similarity">
    <text evidence="6 7">Belongs to the class I-like SAM-binding methyltransferase superfamily. C5-methyltransferase family.</text>
</comment>
<dbReference type="PANTHER" id="PTHR10629:SF52">
    <property type="entry name" value="DNA (CYTOSINE-5)-METHYLTRANSFERASE 1"/>
    <property type="match status" value="1"/>
</dbReference>
<dbReference type="GO" id="GO:0032259">
    <property type="term" value="P:methylation"/>
    <property type="evidence" value="ECO:0007669"/>
    <property type="project" value="UniProtKB-KW"/>
</dbReference>
<gene>
    <name evidence="8" type="primary">dcm</name>
    <name evidence="8" type="ORF">GCM10008959_31530</name>
</gene>
<evidence type="ECO:0000256" key="7">
    <source>
        <dbReference type="RuleBase" id="RU000416"/>
    </source>
</evidence>
<dbReference type="SUPFAM" id="SSF53335">
    <property type="entry name" value="S-adenosyl-L-methionine-dependent methyltransferases"/>
    <property type="match status" value="1"/>
</dbReference>
<dbReference type="Pfam" id="PF00145">
    <property type="entry name" value="DNA_methylase"/>
    <property type="match status" value="1"/>
</dbReference>
<name>A0ABQ2RUN5_9DEIO</name>
<keyword evidence="5" id="KW-0680">Restriction system</keyword>
<dbReference type="Proteomes" id="UP000634308">
    <property type="component" value="Unassembled WGS sequence"/>
</dbReference>
<keyword evidence="4 6" id="KW-0949">S-adenosyl-L-methionine</keyword>
<dbReference type="PROSITE" id="PS51679">
    <property type="entry name" value="SAM_MT_C5"/>
    <property type="match status" value="1"/>
</dbReference>
<keyword evidence="2 6" id="KW-0489">Methyltransferase</keyword>
<protein>
    <recommendedName>
        <fullName evidence="1">DNA (cytosine-5-)-methyltransferase</fullName>
        <ecNumber evidence="1">2.1.1.37</ecNumber>
    </recommendedName>
</protein>